<dbReference type="NCBIfam" id="NF038153">
    <property type="entry name" value="lant_leader_L1a"/>
    <property type="match status" value="1"/>
</dbReference>
<dbReference type="InterPro" id="IPR058238">
    <property type="entry name" value="Lant_leader_dom"/>
</dbReference>
<proteinExistence type="predicted"/>
<evidence type="ECO:0000313" key="2">
    <source>
        <dbReference type="Proteomes" id="UP000240572"/>
    </source>
</evidence>
<evidence type="ECO:0000313" key="1">
    <source>
        <dbReference type="EMBL" id="PSK94597.1"/>
    </source>
</evidence>
<accession>A0A2P8DBP7</accession>
<dbReference type="AlphaFoldDB" id="A0A2P8DBP7"/>
<sequence length="74" mass="7491">MKKKNITLNKKLFLDKATLVELNKDAAAQIGGGQAIGGTVKPPLGTGTGCACAVNTCGIVVCRGMDPNFDLAAG</sequence>
<reference evidence="1 2" key="1">
    <citation type="submission" date="2018-03" db="EMBL/GenBank/DDBJ databases">
        <title>Genomic Encyclopedia of Type Strains, Phase III (KMG-III): the genomes of soil and plant-associated and newly described type strains.</title>
        <authorList>
            <person name="Whitman W."/>
        </authorList>
    </citation>
    <scope>NUCLEOTIDE SEQUENCE [LARGE SCALE GENOMIC DNA]</scope>
    <source>
        <strain evidence="1 2">CGMCC 1.12700</strain>
    </source>
</reference>
<dbReference type="OrthoDB" id="679482at2"/>
<keyword evidence="2" id="KW-1185">Reference proteome</keyword>
<comment type="caution">
    <text evidence="1">The sequence shown here is derived from an EMBL/GenBank/DDBJ whole genome shotgun (WGS) entry which is preliminary data.</text>
</comment>
<organism evidence="1 2">
    <name type="scientific">Taibaiella chishuiensis</name>
    <dbReference type="NCBI Taxonomy" id="1434707"/>
    <lineage>
        <taxon>Bacteria</taxon>
        <taxon>Pseudomonadati</taxon>
        <taxon>Bacteroidota</taxon>
        <taxon>Chitinophagia</taxon>
        <taxon>Chitinophagales</taxon>
        <taxon>Chitinophagaceae</taxon>
        <taxon>Taibaiella</taxon>
    </lineage>
</organism>
<dbReference type="RefSeq" id="WP_106521295.1">
    <property type="nucleotide sequence ID" value="NZ_PYGD01000001.1"/>
</dbReference>
<dbReference type="Proteomes" id="UP000240572">
    <property type="component" value="Unassembled WGS sequence"/>
</dbReference>
<dbReference type="EMBL" id="PYGD01000001">
    <property type="protein sequence ID" value="PSK94597.1"/>
    <property type="molecule type" value="Genomic_DNA"/>
</dbReference>
<gene>
    <name evidence="1" type="ORF">B0I18_101753</name>
</gene>
<name>A0A2P8DBP7_9BACT</name>
<protein>
    <submittedName>
        <fullName evidence="1">Uncharacterized protein</fullName>
    </submittedName>
</protein>